<dbReference type="AlphaFoldDB" id="A0A916RBI3"/>
<dbReference type="SUPFAM" id="SSF88723">
    <property type="entry name" value="PIN domain-like"/>
    <property type="match status" value="1"/>
</dbReference>
<dbReference type="InterPro" id="IPR029060">
    <property type="entry name" value="PIN-like_dom_sf"/>
</dbReference>
<protein>
    <submittedName>
        <fullName evidence="1">Twitching motility protein PilT</fullName>
    </submittedName>
</protein>
<dbReference type="Proteomes" id="UP000596977">
    <property type="component" value="Unassembled WGS sequence"/>
</dbReference>
<proteinExistence type="predicted"/>
<name>A0A916RBI3_9HYPH</name>
<keyword evidence="2" id="KW-1185">Reference proteome</keyword>
<evidence type="ECO:0000313" key="1">
    <source>
        <dbReference type="EMBL" id="GGA42662.1"/>
    </source>
</evidence>
<reference evidence="1 2" key="1">
    <citation type="journal article" date="2014" name="Int. J. Syst. Evol. Microbiol.">
        <title>Complete genome sequence of Corynebacterium casei LMG S-19264T (=DSM 44701T), isolated from a smear-ripened cheese.</title>
        <authorList>
            <consortium name="US DOE Joint Genome Institute (JGI-PGF)"/>
            <person name="Walter F."/>
            <person name="Albersmeier A."/>
            <person name="Kalinowski J."/>
            <person name="Ruckert C."/>
        </authorList>
    </citation>
    <scope>NUCLEOTIDE SEQUENCE [LARGE SCALE GENOMIC DNA]</scope>
    <source>
        <strain evidence="1 2">CGMCC 1.15896</strain>
    </source>
</reference>
<dbReference type="EMBL" id="BMKB01000002">
    <property type="protein sequence ID" value="GGA42662.1"/>
    <property type="molecule type" value="Genomic_DNA"/>
</dbReference>
<comment type="caution">
    <text evidence="1">The sequence shown here is derived from an EMBL/GenBank/DDBJ whole genome shotgun (WGS) entry which is preliminary data.</text>
</comment>
<accession>A0A916RBI3</accession>
<dbReference type="RefSeq" id="WP_127072621.1">
    <property type="nucleotide sequence ID" value="NZ_BMKB01000002.1"/>
</dbReference>
<gene>
    <name evidence="1" type="ORF">GCM10011499_10240</name>
</gene>
<organism evidence="1 2">
    <name type="scientific">Pelagibacterium lentulum</name>
    <dbReference type="NCBI Taxonomy" id="2029865"/>
    <lineage>
        <taxon>Bacteria</taxon>
        <taxon>Pseudomonadati</taxon>
        <taxon>Pseudomonadota</taxon>
        <taxon>Alphaproteobacteria</taxon>
        <taxon>Hyphomicrobiales</taxon>
        <taxon>Devosiaceae</taxon>
        <taxon>Pelagibacterium</taxon>
    </lineage>
</organism>
<evidence type="ECO:0000313" key="2">
    <source>
        <dbReference type="Proteomes" id="UP000596977"/>
    </source>
</evidence>
<sequence length="126" mass="13835">MNVLIDTSVWVDHFRNGNATLVTLIEADLALNHPMVTAELACGTPPQSRAQTLHSIGLLRPCATANLQEVMDFIEPERLYGRGCGLVEMCLLASTLLTPDARLWTFDKRLADLARELNASFQPVAS</sequence>
<dbReference type="OrthoDB" id="329172at2"/>
<dbReference type="Gene3D" id="3.40.50.1010">
    <property type="entry name" value="5'-nuclease"/>
    <property type="match status" value="1"/>
</dbReference>